<evidence type="ECO:0000313" key="4">
    <source>
        <dbReference type="Proteomes" id="UP000231990"/>
    </source>
</evidence>
<reference evidence="3 4" key="1">
    <citation type="submission" date="2017-07" db="EMBL/GenBank/DDBJ databases">
        <title>Leptospira spp. isolated from tropical soils.</title>
        <authorList>
            <person name="Thibeaux R."/>
            <person name="Iraola G."/>
            <person name="Ferres I."/>
            <person name="Bierque E."/>
            <person name="Girault D."/>
            <person name="Soupe-Gilbert M.-E."/>
            <person name="Picardeau M."/>
            <person name="Goarant C."/>
        </authorList>
    </citation>
    <scope>NUCLEOTIDE SEQUENCE [LARGE SCALE GENOMIC DNA]</scope>
    <source>
        <strain evidence="2 4">FH1-B-B1</strain>
        <strain evidence="1 3">FH1-B-C1</strain>
    </source>
</reference>
<dbReference type="InterPro" id="IPR010281">
    <property type="entry name" value="DUF885"/>
</dbReference>
<organism evidence="2 4">
    <name type="scientific">Leptospira perolatii</name>
    <dbReference type="NCBI Taxonomy" id="2023191"/>
    <lineage>
        <taxon>Bacteria</taxon>
        <taxon>Pseudomonadati</taxon>
        <taxon>Spirochaetota</taxon>
        <taxon>Spirochaetia</taxon>
        <taxon>Leptospirales</taxon>
        <taxon>Leptospiraceae</taxon>
        <taxon>Leptospira</taxon>
    </lineage>
</organism>
<dbReference type="AlphaFoldDB" id="A0A2M9ZRC7"/>
<comment type="caution">
    <text evidence="2">The sequence shown here is derived from an EMBL/GenBank/DDBJ whole genome shotgun (WGS) entry which is preliminary data.</text>
</comment>
<evidence type="ECO:0000313" key="1">
    <source>
        <dbReference type="EMBL" id="PJZ71105.1"/>
    </source>
</evidence>
<gene>
    <name evidence="1" type="ORF">CH360_00875</name>
    <name evidence="2" type="ORF">CH373_00875</name>
</gene>
<keyword evidence="3" id="KW-1185">Reference proteome</keyword>
<evidence type="ECO:0000313" key="2">
    <source>
        <dbReference type="EMBL" id="PJZ74637.1"/>
    </source>
</evidence>
<accession>A0A2M9ZRC7</accession>
<dbReference type="Pfam" id="PF05960">
    <property type="entry name" value="DUF885"/>
    <property type="match status" value="1"/>
</dbReference>
<dbReference type="PANTHER" id="PTHR33361:SF2">
    <property type="entry name" value="DUF885 DOMAIN-CONTAINING PROTEIN"/>
    <property type="match status" value="1"/>
</dbReference>
<name>A0A2M9ZRC7_9LEPT</name>
<dbReference type="Proteomes" id="UP000231990">
    <property type="component" value="Unassembled WGS sequence"/>
</dbReference>
<proteinExistence type="predicted"/>
<dbReference type="EMBL" id="NPDY01000001">
    <property type="protein sequence ID" value="PJZ71105.1"/>
    <property type="molecule type" value="Genomic_DNA"/>
</dbReference>
<dbReference type="EMBL" id="NPDZ01000001">
    <property type="protein sequence ID" value="PJZ74637.1"/>
    <property type="molecule type" value="Genomic_DNA"/>
</dbReference>
<dbReference type="PANTHER" id="PTHR33361">
    <property type="entry name" value="GLR0591 PROTEIN"/>
    <property type="match status" value="1"/>
</dbReference>
<dbReference type="RefSeq" id="WP_100712047.1">
    <property type="nucleotide sequence ID" value="NZ_NPDY01000001.1"/>
</dbReference>
<sequence length="605" mass="70232">MKRIGLAVISLLFFVLLTIAFVVYHTWNFRPFTLSLFYEKIFWQDILDDPETLSSLRILDAWGVKSHNSRWTDASPEHELEVLERYKQQLATLKTYDVSSLQKEEKAYYKSIEWSMEHAVSGQEFIFHNYPVNQLFGLQNHIPTFLATVHSIEDKKDASAYIERLRAVPFKIGQLLNGLKLRENRGVFPPDFILDRVITEIQRFRTAKTEENIVIKSFSEKLSKVEAIDSEERKKYLKDAQRILVQEIYKSYGDLELFLRAQREKSDSKAGVWKLPNGDEYYKYVLKLHTTTSLSPEDVYQLGLSEVDRIQEEMKSILKSLKVPGNNLASALNQLRLKKESLFPDTEDGKELALNEYRKILQQSTESSKALFPGWPKAKVEVQRIPKFKEAGAPGAYYEEPSLDGKRPGVFYANLRDTKEIPKFGMRTLTYHETIPGHHLQIAWAQELSSSPKILRTHHFTAYVEGWALYAEKLASEFHFYEDPLSDLGRLQAELFRAVRLVVDTGIHYKRWNREQAIKYMTANTGMAPKDVTAEVERYIVYPGQACSYKIGMLTLLKLRTQWEQSKASKYQIKDFHGFILNLGSLPLEILEERMKEEIAIDKRN</sequence>
<dbReference type="Proteomes" id="UP000231962">
    <property type="component" value="Unassembled WGS sequence"/>
</dbReference>
<dbReference type="OrthoDB" id="9760040at2"/>
<protein>
    <submittedName>
        <fullName evidence="2">DUF885 domain-containing protein</fullName>
    </submittedName>
</protein>
<evidence type="ECO:0000313" key="3">
    <source>
        <dbReference type="Proteomes" id="UP000231962"/>
    </source>
</evidence>